<dbReference type="Proteomes" id="UP000232631">
    <property type="component" value="Chromosome"/>
</dbReference>
<sequence length="59" mass="6913">MNLGKLNEKCPKCGSKDKTLRRQLDREHRAFGTTQSFECSDCGYVFKKPEDEKEKEKED</sequence>
<dbReference type="InterPro" id="IPR026493">
    <property type="entry name" value="Cys-rich_pep"/>
</dbReference>
<name>A0A2H4VMW8_9EURY</name>
<proteinExistence type="predicted"/>
<evidence type="ECO:0000313" key="1">
    <source>
        <dbReference type="EMBL" id="AUB54586.1"/>
    </source>
</evidence>
<evidence type="ECO:0000313" key="2">
    <source>
        <dbReference type="EMBL" id="AUB59435.1"/>
    </source>
</evidence>
<organism evidence="2 4">
    <name type="scientific">Methanobacterium subterraneum</name>
    <dbReference type="NCBI Taxonomy" id="59277"/>
    <lineage>
        <taxon>Archaea</taxon>
        <taxon>Methanobacteriati</taxon>
        <taxon>Methanobacteriota</taxon>
        <taxon>Methanomada group</taxon>
        <taxon>Methanobacteria</taxon>
        <taxon>Methanobacteriales</taxon>
        <taxon>Methanobacteriaceae</taxon>
        <taxon>Methanobacterium</taxon>
    </lineage>
</organism>
<dbReference type="EMBL" id="CP017768">
    <property type="protein sequence ID" value="AUB59435.1"/>
    <property type="molecule type" value="Genomic_DNA"/>
</dbReference>
<protein>
    <submittedName>
        <fullName evidence="2">Cys-rich peptide, TIGR04165 family protein</fullName>
    </submittedName>
    <submittedName>
        <fullName evidence="3">TIGR04165 family Cys-rich peptide</fullName>
    </submittedName>
</protein>
<accession>A0A2H4VMW8</accession>
<dbReference type="KEGG" id="msub:BK009_01300"/>
<dbReference type="EMBL" id="DUHE01000141">
    <property type="protein sequence ID" value="HII84143.1"/>
    <property type="molecule type" value="Genomic_DNA"/>
</dbReference>
<gene>
    <name evidence="1" type="ORF">BK007_00125</name>
    <name evidence="2" type="ORF">BK009_01300</name>
    <name evidence="3" type="ORF">HA271_04760</name>
</gene>
<dbReference type="OrthoDB" id="84364at2157"/>
<dbReference type="AlphaFoldDB" id="A0A2H4VMW8"/>
<dbReference type="RefSeq" id="WP_100904558.1">
    <property type="nucleotide sequence ID" value="NZ_CP017766.1"/>
</dbReference>
<dbReference type="EMBL" id="CP017766">
    <property type="protein sequence ID" value="AUB54586.1"/>
    <property type="molecule type" value="Genomic_DNA"/>
</dbReference>
<reference evidence="6" key="2">
    <citation type="journal article" date="2020" name="bioRxiv">
        <title>A rank-normalized archaeal taxonomy based on genome phylogeny resolves widespread incomplete and uneven classifications.</title>
        <authorList>
            <person name="Rinke C."/>
            <person name="Chuvochina M."/>
            <person name="Mussig A.J."/>
            <person name="Chaumeil P.-A."/>
            <person name="Waite D.W."/>
            <person name="Whitman W.B."/>
            <person name="Parks D.H."/>
            <person name="Hugenholtz P."/>
        </authorList>
    </citation>
    <scope>NUCLEOTIDE SEQUENCE [LARGE SCALE GENOMIC DNA]</scope>
</reference>
<dbReference type="Proteomes" id="UP000232806">
    <property type="component" value="Chromosome"/>
</dbReference>
<dbReference type="Proteomes" id="UP000586031">
    <property type="component" value="Unassembled WGS sequence"/>
</dbReference>
<reference evidence="4 5" key="1">
    <citation type="submission" date="2016-10" db="EMBL/GenBank/DDBJ databases">
        <title>Comparative genomics between deep and shallow subseafloor isolates.</title>
        <authorList>
            <person name="Ishii S."/>
            <person name="Miller J.R."/>
            <person name="Sutton G."/>
            <person name="Suzuki S."/>
            <person name="Methe B."/>
            <person name="Inagaki F."/>
            <person name="Imachi H."/>
        </authorList>
    </citation>
    <scope>NUCLEOTIDE SEQUENCE [LARGE SCALE GENOMIC DNA]</scope>
    <source>
        <strain evidence="2 4">A8p</strain>
        <strain evidence="1 5">MO-MB1</strain>
    </source>
</reference>
<keyword evidence="4" id="KW-1185">Reference proteome</keyword>
<accession>A0A2H4V922</accession>
<evidence type="ECO:0000313" key="5">
    <source>
        <dbReference type="Proteomes" id="UP000232806"/>
    </source>
</evidence>
<evidence type="ECO:0000313" key="6">
    <source>
        <dbReference type="Proteomes" id="UP000586031"/>
    </source>
</evidence>
<dbReference type="GeneID" id="35124298"/>
<evidence type="ECO:0000313" key="3">
    <source>
        <dbReference type="EMBL" id="HII84143.1"/>
    </source>
</evidence>
<evidence type="ECO:0000313" key="4">
    <source>
        <dbReference type="Proteomes" id="UP000232631"/>
    </source>
</evidence>
<dbReference type="NCBIfam" id="TIGR04165">
    <property type="entry name" value="methano_modCys"/>
    <property type="match status" value="1"/>
</dbReference>
<dbReference type="SUPFAM" id="SSF57783">
    <property type="entry name" value="Zinc beta-ribbon"/>
    <property type="match status" value="1"/>
</dbReference>